<sequence length="152" mass="18462">MFKWFKRDKPQLSTNLKKPYNQLSKEQAQEILASFSYRTMADLIYKDDSHPDLNVEYEQNKKIQLKTECFMDEQGNLHFHQDEQLSWVDEDSHNEDDDSHNEEDELEKQIYEQMYEEMQGELHERGEREYFRPITGPENNDDEWETDSDEQN</sequence>
<proteinExistence type="predicted"/>
<dbReference type="GeneID" id="5023278"/>
<dbReference type="KEGG" id="ptm:GSPATT00007536001"/>
<dbReference type="OMA" id="FKWFKRD"/>
<feature type="compositionally biased region" description="Basic and acidic residues" evidence="1">
    <location>
        <begin position="120"/>
        <end position="131"/>
    </location>
</feature>
<reference evidence="2 3" key="1">
    <citation type="journal article" date="2006" name="Nature">
        <title>Global trends of whole-genome duplications revealed by the ciliate Paramecium tetraurelia.</title>
        <authorList>
            <consortium name="Genoscope"/>
            <person name="Aury J.-M."/>
            <person name="Jaillon O."/>
            <person name="Duret L."/>
            <person name="Noel B."/>
            <person name="Jubin C."/>
            <person name="Porcel B.M."/>
            <person name="Segurens B."/>
            <person name="Daubin V."/>
            <person name="Anthouard V."/>
            <person name="Aiach N."/>
            <person name="Arnaiz O."/>
            <person name="Billaut A."/>
            <person name="Beisson J."/>
            <person name="Blanc I."/>
            <person name="Bouhouche K."/>
            <person name="Camara F."/>
            <person name="Duharcourt S."/>
            <person name="Guigo R."/>
            <person name="Gogendeau D."/>
            <person name="Katinka M."/>
            <person name="Keller A.-M."/>
            <person name="Kissmehl R."/>
            <person name="Klotz C."/>
            <person name="Koll F."/>
            <person name="Le Moue A."/>
            <person name="Lepere C."/>
            <person name="Malinsky S."/>
            <person name="Nowacki M."/>
            <person name="Nowak J.K."/>
            <person name="Plattner H."/>
            <person name="Poulain J."/>
            <person name="Ruiz F."/>
            <person name="Serrano V."/>
            <person name="Zagulski M."/>
            <person name="Dessen P."/>
            <person name="Betermier M."/>
            <person name="Weissenbach J."/>
            <person name="Scarpelli C."/>
            <person name="Schachter V."/>
            <person name="Sperling L."/>
            <person name="Meyer E."/>
            <person name="Cohen J."/>
            <person name="Wincker P."/>
        </authorList>
    </citation>
    <scope>NUCLEOTIDE SEQUENCE [LARGE SCALE GENOMIC DNA]</scope>
    <source>
        <strain evidence="2 3">Stock d4-2</strain>
    </source>
</reference>
<feature type="compositionally biased region" description="Acidic residues" evidence="1">
    <location>
        <begin position="88"/>
        <end position="106"/>
    </location>
</feature>
<dbReference type="Proteomes" id="UP000000600">
    <property type="component" value="Unassembled WGS sequence"/>
</dbReference>
<dbReference type="AlphaFoldDB" id="A0CH29"/>
<evidence type="ECO:0000313" key="2">
    <source>
        <dbReference type="EMBL" id="CAK70096.1"/>
    </source>
</evidence>
<feature type="region of interest" description="Disordered" evidence="1">
    <location>
        <begin position="81"/>
        <end position="152"/>
    </location>
</feature>
<dbReference type="OrthoDB" id="299161at2759"/>
<protein>
    <recommendedName>
        <fullName evidence="4">CCD97-like C-terminal domain-containing protein</fullName>
    </recommendedName>
</protein>
<evidence type="ECO:0008006" key="4">
    <source>
        <dbReference type="Google" id="ProtNLM"/>
    </source>
</evidence>
<dbReference type="InParanoid" id="A0CH29"/>
<dbReference type="RefSeq" id="XP_001437493.1">
    <property type="nucleotide sequence ID" value="XM_001437456.1"/>
</dbReference>
<dbReference type="EMBL" id="CT868074">
    <property type="protein sequence ID" value="CAK70096.1"/>
    <property type="molecule type" value="Genomic_DNA"/>
</dbReference>
<evidence type="ECO:0000256" key="1">
    <source>
        <dbReference type="SAM" id="MobiDB-lite"/>
    </source>
</evidence>
<name>A0CH29_PARTE</name>
<evidence type="ECO:0000313" key="3">
    <source>
        <dbReference type="Proteomes" id="UP000000600"/>
    </source>
</evidence>
<organism evidence="2 3">
    <name type="scientific">Paramecium tetraurelia</name>
    <dbReference type="NCBI Taxonomy" id="5888"/>
    <lineage>
        <taxon>Eukaryota</taxon>
        <taxon>Sar</taxon>
        <taxon>Alveolata</taxon>
        <taxon>Ciliophora</taxon>
        <taxon>Intramacronucleata</taxon>
        <taxon>Oligohymenophorea</taxon>
        <taxon>Peniculida</taxon>
        <taxon>Parameciidae</taxon>
        <taxon>Paramecium</taxon>
    </lineage>
</organism>
<accession>A0CH29</accession>
<feature type="compositionally biased region" description="Acidic residues" evidence="1">
    <location>
        <begin position="139"/>
        <end position="152"/>
    </location>
</feature>
<dbReference type="HOGENOM" id="CLU_1781043_0_0_1"/>
<gene>
    <name evidence="2" type="ORF">GSPATT00007536001</name>
</gene>
<keyword evidence="3" id="KW-1185">Reference proteome</keyword>